<keyword evidence="4 8" id="KW-0732">Signal</keyword>
<evidence type="ECO:0000313" key="10">
    <source>
        <dbReference type="Proteomes" id="UP001642520"/>
    </source>
</evidence>
<keyword evidence="7" id="KW-0325">Glycoprotein</keyword>
<comment type="catalytic activity">
    <reaction evidence="1">
        <text>a phosphate monoester + H2O = an alcohol + phosphate</text>
        <dbReference type="Rhea" id="RHEA:15017"/>
        <dbReference type="ChEBI" id="CHEBI:15377"/>
        <dbReference type="ChEBI" id="CHEBI:30879"/>
        <dbReference type="ChEBI" id="CHEBI:43474"/>
        <dbReference type="ChEBI" id="CHEBI:67140"/>
        <dbReference type="EC" id="3.1.3.2"/>
    </reaction>
</comment>
<evidence type="ECO:0000256" key="6">
    <source>
        <dbReference type="ARBA" id="ARBA00023157"/>
    </source>
</evidence>
<dbReference type="InterPro" id="IPR050645">
    <property type="entry name" value="Histidine_acid_phosphatase"/>
</dbReference>
<dbReference type="InterPro" id="IPR000560">
    <property type="entry name" value="His_Pase_clade-2"/>
</dbReference>
<accession>A0ABP1N457</accession>
<dbReference type="EMBL" id="CAXAJV020001282">
    <property type="protein sequence ID" value="CAL7935091.1"/>
    <property type="molecule type" value="Genomic_DNA"/>
</dbReference>
<sequence length="276" mass="31240">MRVVVVAVLTTSVLCILMSPANCIPELQLLQIVFAHKTYAPILDLINGNDTNLPSNLTYEHFNTAPLGMPNTGMLNMYNLGVHLREVYDEFLGDLYTHETMKMQTADYSLSMMSGQLVNAGLWPPLGIQKWSNDMNWQPIPTDYVIAEKDTLLLGMQCPSFVLEMEKVLNTNEMQDRLSRHSLLFHRVSQYTGRKIQKPTEIALLYAILETKADLNESLPEWAEDIFPDGEMYNVSLLEYDLLGQTLLQKQLNGGTIIKEILANSLMVKFVDATYS</sequence>
<keyword evidence="5" id="KW-0378">Hydrolase</keyword>
<protein>
    <recommendedName>
        <fullName evidence="3">acid phosphatase</fullName>
        <ecNumber evidence="3">3.1.3.2</ecNumber>
    </recommendedName>
</protein>
<evidence type="ECO:0000256" key="7">
    <source>
        <dbReference type="ARBA" id="ARBA00023180"/>
    </source>
</evidence>
<evidence type="ECO:0000256" key="5">
    <source>
        <dbReference type="ARBA" id="ARBA00022801"/>
    </source>
</evidence>
<keyword evidence="6" id="KW-1015">Disulfide bond</keyword>
<evidence type="ECO:0000256" key="2">
    <source>
        <dbReference type="ARBA" id="ARBA00005375"/>
    </source>
</evidence>
<dbReference type="EC" id="3.1.3.2" evidence="3"/>
<feature type="chain" id="PRO_5046806122" description="acid phosphatase" evidence="8">
    <location>
        <begin position="24"/>
        <end position="276"/>
    </location>
</feature>
<dbReference type="SUPFAM" id="SSF53254">
    <property type="entry name" value="Phosphoglycerate mutase-like"/>
    <property type="match status" value="1"/>
</dbReference>
<organism evidence="9 10">
    <name type="scientific">Xylocopa violacea</name>
    <name type="common">Violet carpenter bee</name>
    <name type="synonym">Apis violacea</name>
    <dbReference type="NCBI Taxonomy" id="135666"/>
    <lineage>
        <taxon>Eukaryota</taxon>
        <taxon>Metazoa</taxon>
        <taxon>Ecdysozoa</taxon>
        <taxon>Arthropoda</taxon>
        <taxon>Hexapoda</taxon>
        <taxon>Insecta</taxon>
        <taxon>Pterygota</taxon>
        <taxon>Neoptera</taxon>
        <taxon>Endopterygota</taxon>
        <taxon>Hymenoptera</taxon>
        <taxon>Apocrita</taxon>
        <taxon>Aculeata</taxon>
        <taxon>Apoidea</taxon>
        <taxon>Anthophila</taxon>
        <taxon>Apidae</taxon>
        <taxon>Xylocopa</taxon>
        <taxon>Xylocopa</taxon>
    </lineage>
</organism>
<dbReference type="PANTHER" id="PTHR11567">
    <property type="entry name" value="ACID PHOSPHATASE-RELATED"/>
    <property type="match status" value="1"/>
</dbReference>
<dbReference type="Pfam" id="PF00328">
    <property type="entry name" value="His_Phos_2"/>
    <property type="match status" value="1"/>
</dbReference>
<proteinExistence type="inferred from homology"/>
<comment type="caution">
    <text evidence="9">The sequence shown here is derived from an EMBL/GenBank/DDBJ whole genome shotgun (WGS) entry which is preliminary data.</text>
</comment>
<name>A0ABP1N457_XYLVO</name>
<dbReference type="Proteomes" id="UP001642520">
    <property type="component" value="Unassembled WGS sequence"/>
</dbReference>
<gene>
    <name evidence="9" type="ORF">XYLVIOL_LOCUS1387</name>
</gene>
<comment type="similarity">
    <text evidence="2">Belongs to the histidine acid phosphatase family.</text>
</comment>
<evidence type="ECO:0000256" key="3">
    <source>
        <dbReference type="ARBA" id="ARBA00012646"/>
    </source>
</evidence>
<evidence type="ECO:0000256" key="1">
    <source>
        <dbReference type="ARBA" id="ARBA00000032"/>
    </source>
</evidence>
<feature type="signal peptide" evidence="8">
    <location>
        <begin position="1"/>
        <end position="23"/>
    </location>
</feature>
<evidence type="ECO:0000313" key="9">
    <source>
        <dbReference type="EMBL" id="CAL7935091.1"/>
    </source>
</evidence>
<dbReference type="PANTHER" id="PTHR11567:SF211">
    <property type="entry name" value="PROSTATIC ACID PHOSPHATASE"/>
    <property type="match status" value="1"/>
</dbReference>
<evidence type="ECO:0000256" key="8">
    <source>
        <dbReference type="SAM" id="SignalP"/>
    </source>
</evidence>
<dbReference type="InterPro" id="IPR029033">
    <property type="entry name" value="His_PPase_superfam"/>
</dbReference>
<reference evidence="9 10" key="1">
    <citation type="submission" date="2024-08" db="EMBL/GenBank/DDBJ databases">
        <authorList>
            <person name="Will J Nash"/>
            <person name="Angela Man"/>
            <person name="Seanna McTaggart"/>
            <person name="Kendall Baker"/>
            <person name="Tom Barker"/>
            <person name="Leah Catchpole"/>
            <person name="Alex Durrant"/>
            <person name="Karim Gharbi"/>
            <person name="Naomi Irish"/>
            <person name="Gemy Kaithakottil"/>
            <person name="Debby Ku"/>
            <person name="Aaliyah Providence"/>
            <person name="Felix Shaw"/>
            <person name="David Swarbreck"/>
            <person name="Chris Watkins"/>
            <person name="Ann M. McCartney"/>
            <person name="Giulio Formenti"/>
            <person name="Alice Mouton"/>
            <person name="Noel Vella"/>
            <person name="Bjorn M von Reumont"/>
            <person name="Adriana Vella"/>
            <person name="Wilfried Haerty"/>
        </authorList>
    </citation>
    <scope>NUCLEOTIDE SEQUENCE [LARGE SCALE GENOMIC DNA]</scope>
</reference>
<dbReference type="Gene3D" id="3.40.50.1240">
    <property type="entry name" value="Phosphoglycerate mutase-like"/>
    <property type="match status" value="1"/>
</dbReference>
<keyword evidence="10" id="KW-1185">Reference proteome</keyword>
<evidence type="ECO:0000256" key="4">
    <source>
        <dbReference type="ARBA" id="ARBA00022729"/>
    </source>
</evidence>